<dbReference type="SUPFAM" id="SSF63737">
    <property type="entry name" value="Leukotriene A4 hydrolase N-terminal domain"/>
    <property type="match status" value="2"/>
</dbReference>
<feature type="site" description="Transition state stabilizer" evidence="21">
    <location>
        <position position="421"/>
    </location>
</feature>
<evidence type="ECO:0000256" key="3">
    <source>
        <dbReference type="ARBA" id="ARBA00004609"/>
    </source>
</evidence>
<dbReference type="PANTHER" id="PTHR11533:SF253">
    <property type="entry name" value="AMINOPEPTIDASE-RELATED"/>
    <property type="match status" value="1"/>
</dbReference>
<evidence type="ECO:0000256" key="13">
    <source>
        <dbReference type="ARBA" id="ARBA00022989"/>
    </source>
</evidence>
<evidence type="ECO:0000256" key="18">
    <source>
        <dbReference type="ARBA" id="ARBA00023288"/>
    </source>
</evidence>
<keyword evidence="9 20" id="KW-0479">Metal-binding</keyword>
<dbReference type="SUPFAM" id="SSF55486">
    <property type="entry name" value="Metalloproteases ('zincins'), catalytic domain"/>
    <property type="match status" value="1"/>
</dbReference>
<keyword evidence="17" id="KW-0325">Glycoprotein</keyword>
<accession>A0A7R9CCU3</accession>
<dbReference type="Gene3D" id="2.60.40.1730">
    <property type="entry name" value="tricorn interacting facor f3 domain"/>
    <property type="match status" value="2"/>
</dbReference>
<comment type="subcellular location">
    <subcellularLocation>
        <location evidence="3">Cell membrane</location>
        <topology evidence="3">Lipid-anchor</topology>
        <topology evidence="3">GPI-anchor</topology>
    </subcellularLocation>
    <subcellularLocation>
        <location evidence="2">Membrane</location>
        <topology evidence="2">Single-pass membrane protein</topology>
    </subcellularLocation>
</comment>
<feature type="domain" description="Peptidase M1 membrane alanine aminopeptidase" evidence="23">
    <location>
        <begin position="263"/>
        <end position="488"/>
    </location>
</feature>
<evidence type="ECO:0000256" key="19">
    <source>
        <dbReference type="PIRSR" id="PIRSR634016-1"/>
    </source>
</evidence>
<reference evidence="26" key="1">
    <citation type="submission" date="2020-11" db="EMBL/GenBank/DDBJ databases">
        <authorList>
            <person name="Tran Van P."/>
        </authorList>
    </citation>
    <scope>NUCLEOTIDE SEQUENCE</scope>
</reference>
<dbReference type="GO" id="GO:0098552">
    <property type="term" value="C:side of membrane"/>
    <property type="evidence" value="ECO:0007669"/>
    <property type="project" value="UniProtKB-KW"/>
</dbReference>
<dbReference type="GO" id="GO:0042277">
    <property type="term" value="F:peptide binding"/>
    <property type="evidence" value="ECO:0007669"/>
    <property type="project" value="TreeGrafter"/>
</dbReference>
<evidence type="ECO:0000256" key="6">
    <source>
        <dbReference type="ARBA" id="ARBA00022622"/>
    </source>
</evidence>
<evidence type="ECO:0000256" key="1">
    <source>
        <dbReference type="ARBA" id="ARBA00000098"/>
    </source>
</evidence>
<dbReference type="PANTHER" id="PTHR11533">
    <property type="entry name" value="PROTEASE M1 ZINC METALLOPROTEASE"/>
    <property type="match status" value="1"/>
</dbReference>
<dbReference type="GO" id="GO:0008270">
    <property type="term" value="F:zinc ion binding"/>
    <property type="evidence" value="ECO:0007669"/>
    <property type="project" value="UniProtKB-UniRule"/>
</dbReference>
<comment type="cofactor">
    <cofactor evidence="20 22">
        <name>Zn(2+)</name>
        <dbReference type="ChEBI" id="CHEBI:29105"/>
    </cofactor>
    <text evidence="20 22">Binds 1 zinc ion per subunit.</text>
</comment>
<evidence type="ECO:0000256" key="16">
    <source>
        <dbReference type="ARBA" id="ARBA00023157"/>
    </source>
</evidence>
<feature type="binding site" evidence="20">
    <location>
        <position position="339"/>
    </location>
    <ligand>
        <name>Zn(2+)</name>
        <dbReference type="ChEBI" id="CHEBI:29105"/>
        <note>catalytic</note>
    </ligand>
</feature>
<dbReference type="EMBL" id="OC316770">
    <property type="protein sequence ID" value="CAD7393668.1"/>
    <property type="molecule type" value="Genomic_DNA"/>
</dbReference>
<keyword evidence="5" id="KW-1003">Cell membrane</keyword>
<evidence type="ECO:0000256" key="15">
    <source>
        <dbReference type="ARBA" id="ARBA00023136"/>
    </source>
</evidence>
<evidence type="ECO:0000256" key="12">
    <source>
        <dbReference type="ARBA" id="ARBA00022833"/>
    </source>
</evidence>
<keyword evidence="7 22" id="KW-0645">Protease</keyword>
<dbReference type="CDD" id="cd09601">
    <property type="entry name" value="M1_APN-Q_like"/>
    <property type="match status" value="1"/>
</dbReference>
<dbReference type="InterPro" id="IPR001930">
    <property type="entry name" value="Peptidase_M1"/>
</dbReference>
<keyword evidence="18" id="KW-0449">Lipoprotein</keyword>
<evidence type="ECO:0000256" key="8">
    <source>
        <dbReference type="ARBA" id="ARBA00022692"/>
    </source>
</evidence>
<dbReference type="Pfam" id="PF17900">
    <property type="entry name" value="Peptidase_M1_N"/>
    <property type="match status" value="2"/>
</dbReference>
<keyword evidence="15" id="KW-0472">Membrane</keyword>
<evidence type="ECO:0000256" key="14">
    <source>
        <dbReference type="ARBA" id="ARBA00023049"/>
    </source>
</evidence>
<sequence>MNASEDISMMSIASMSSGVEVARSLKNRTTERRLDLLTLHLENPLQEGGRYRLHLKYKGQLSKALSGFYRVSYTDKTNITSWLATTTFEPTEARRAFPCFDEPIFKARFQINLARPHSLRTLSNMPLRSTTADWLATTTFEPTEARRAFPCFDEPIFKASFQINLARPDSLKTLSNMPLRSTTTDAKKPGWEIYRSTPKRLCVYFSAKKPGWVWDHYEESPLMSTYLVSFYVGNLQSVERTLAEGGTPFKVWVRPGATEQTRFALSMGPEMLRFLGDYIGVDNPLPKQDVLALPNFISDALENWGLISFGEKYLLYQPGVSSSNSQQKIATILGHELAHNWFGNLVTMRWWDDIWLNEGFATYFSTLAVNHVRPEWDIHSLYAVNSFLKVFSVDALHTSHPLIPSADTPSDLHQIFDAITYFKGYYILRMLNHTLGESTFKKGCTRYLKYHQFSNPSQDELWEHLTVQAHEDGALPDDMQLSDVMRSWTRETGYPVITVTRNYSDGTAQITQTRFLRPKEDVESRIKSGDINSTSWWIPLTFTSEEELDFDATSPRRWLDPSQEYTTLDEMPGDDKWVMFNLKASSLYRIKYDEKNWKLISQFLDSPSFYKIHFINRAHLLDDVLDFARAGQLDYPVALDITNYLYRENHYLPWKAALSNLDYISRMIRGTDSGDKFKNFLRRLVAPQFDKLGLESKKGETLLETLQRRQISRWACSAGHGPCIKEAVDKFGSWMVEGDPDKNNPIPGDLRSLVYCTAVENGGEVEWRFLRNRYERANFSGETSRLLSAMACSRDAFKLKTLLNWSIQRGSIRKEDSTVLFKAVARRDEGHEIAKAFLKEKTQDIFIYAGSDPFHVSNLLEVLASRMNTPTHLKELEDFQNERLDTLRTESRSLQQANEMVKFNVGWLGRNYQPITKWLDEREV</sequence>
<comment type="catalytic activity">
    <reaction evidence="1">
        <text>Release of an N-terminal amino acid, Xaa-|-Yaa- from a peptide, amide or arylamide. Xaa is preferably Ala, but may be most amino acids including Pro (slow action). When a terminal hydrophobic residue is followed by a prolyl residue, the two may be released as an intact Xaa-Pro dipeptide.</text>
        <dbReference type="EC" id="3.4.11.2"/>
    </reaction>
</comment>
<feature type="domain" description="ERAP1-like C-terminal" evidence="24">
    <location>
        <begin position="577"/>
        <end position="902"/>
    </location>
</feature>
<keyword evidence="12 20" id="KW-0862">Zinc</keyword>
<keyword evidence="14 22" id="KW-0482">Metalloprotease</keyword>
<evidence type="ECO:0000256" key="21">
    <source>
        <dbReference type="PIRSR" id="PIRSR634016-4"/>
    </source>
</evidence>
<dbReference type="GO" id="GO:0016285">
    <property type="term" value="F:alanyl aminopeptidase activity"/>
    <property type="evidence" value="ECO:0007669"/>
    <property type="project" value="UniProtKB-EC"/>
</dbReference>
<dbReference type="InterPro" id="IPR050344">
    <property type="entry name" value="Peptidase_M1_aminopeptidases"/>
</dbReference>
<dbReference type="FunFam" id="1.25.50.20:FF:000001">
    <property type="entry name" value="Aminopeptidase"/>
    <property type="match status" value="1"/>
</dbReference>
<evidence type="ECO:0000256" key="7">
    <source>
        <dbReference type="ARBA" id="ARBA00022670"/>
    </source>
</evidence>
<evidence type="ECO:0000259" key="24">
    <source>
        <dbReference type="Pfam" id="PF11838"/>
    </source>
</evidence>
<feature type="binding site" evidence="20">
    <location>
        <position position="358"/>
    </location>
    <ligand>
        <name>Zn(2+)</name>
        <dbReference type="ChEBI" id="CHEBI:29105"/>
        <note>catalytic</note>
    </ligand>
</feature>
<evidence type="ECO:0000256" key="11">
    <source>
        <dbReference type="ARBA" id="ARBA00022801"/>
    </source>
</evidence>
<dbReference type="InterPro" id="IPR042097">
    <property type="entry name" value="Aminopeptidase_N-like_N_sf"/>
</dbReference>
<dbReference type="InterPro" id="IPR024571">
    <property type="entry name" value="ERAP1-like_C_dom"/>
</dbReference>
<proteinExistence type="inferred from homology"/>
<protein>
    <recommendedName>
        <fullName evidence="22">Aminopeptidase</fullName>
        <ecNumber evidence="22">3.4.11.-</ecNumber>
    </recommendedName>
</protein>
<dbReference type="Gene3D" id="2.60.40.1910">
    <property type="match status" value="1"/>
</dbReference>
<keyword evidence="22" id="KW-0031">Aminopeptidase</keyword>
<evidence type="ECO:0000256" key="4">
    <source>
        <dbReference type="ARBA" id="ARBA00010136"/>
    </source>
</evidence>
<evidence type="ECO:0000256" key="10">
    <source>
        <dbReference type="ARBA" id="ARBA00022729"/>
    </source>
</evidence>
<keyword evidence="8" id="KW-0812">Transmembrane</keyword>
<name>A0A7R9CCU3_TIMCR</name>
<dbReference type="GO" id="GO:0043171">
    <property type="term" value="P:peptide catabolic process"/>
    <property type="evidence" value="ECO:0007669"/>
    <property type="project" value="TreeGrafter"/>
</dbReference>
<gene>
    <name evidence="26" type="ORF">TCEB3V08_LOCUS1633</name>
</gene>
<dbReference type="Pfam" id="PF01433">
    <property type="entry name" value="Peptidase_M1"/>
    <property type="match status" value="1"/>
</dbReference>
<dbReference type="FunFam" id="2.60.40.1910:FF:000008">
    <property type="entry name" value="Aminopeptidase"/>
    <property type="match status" value="1"/>
</dbReference>
<dbReference type="EC" id="3.4.11.-" evidence="22"/>
<evidence type="ECO:0000256" key="2">
    <source>
        <dbReference type="ARBA" id="ARBA00004167"/>
    </source>
</evidence>
<dbReference type="FunFam" id="1.10.390.10:FF:000016">
    <property type="entry name" value="Glutamyl aminopeptidase"/>
    <property type="match status" value="1"/>
</dbReference>
<dbReference type="PRINTS" id="PR00756">
    <property type="entry name" value="ALADIPTASE"/>
</dbReference>
<dbReference type="GO" id="GO:0006508">
    <property type="term" value="P:proteolysis"/>
    <property type="evidence" value="ECO:0007669"/>
    <property type="project" value="UniProtKB-KW"/>
</dbReference>
<evidence type="ECO:0000256" key="17">
    <source>
        <dbReference type="ARBA" id="ARBA00023180"/>
    </source>
</evidence>
<evidence type="ECO:0000259" key="25">
    <source>
        <dbReference type="Pfam" id="PF17900"/>
    </source>
</evidence>
<feature type="active site" description="Proton acceptor" evidence="19">
    <location>
        <position position="336"/>
    </location>
</feature>
<keyword evidence="10" id="KW-0732">Signal</keyword>
<dbReference type="InterPro" id="IPR027268">
    <property type="entry name" value="Peptidase_M4/M1_CTD_sf"/>
</dbReference>
<keyword evidence="6" id="KW-0336">GPI-anchor</keyword>
<keyword evidence="16" id="KW-1015">Disulfide bond</keyword>
<dbReference type="InterPro" id="IPR034016">
    <property type="entry name" value="M1_APN-typ"/>
</dbReference>
<evidence type="ECO:0000313" key="26">
    <source>
        <dbReference type="EMBL" id="CAD7393668.1"/>
    </source>
</evidence>
<feature type="domain" description="Aminopeptidase N-like N-terminal" evidence="25">
    <location>
        <begin position="132"/>
        <end position="195"/>
    </location>
</feature>
<keyword evidence="13" id="KW-1133">Transmembrane helix</keyword>
<feature type="binding site" evidence="20">
    <location>
        <position position="335"/>
    </location>
    <ligand>
        <name>Zn(2+)</name>
        <dbReference type="ChEBI" id="CHEBI:29105"/>
        <note>catalytic</note>
    </ligand>
</feature>
<dbReference type="GO" id="GO:0005615">
    <property type="term" value="C:extracellular space"/>
    <property type="evidence" value="ECO:0007669"/>
    <property type="project" value="TreeGrafter"/>
</dbReference>
<keyword evidence="11 22" id="KW-0378">Hydrolase</keyword>
<dbReference type="Gene3D" id="1.10.390.10">
    <property type="entry name" value="Neutral Protease Domain 2"/>
    <property type="match status" value="1"/>
</dbReference>
<dbReference type="GO" id="GO:0005737">
    <property type="term" value="C:cytoplasm"/>
    <property type="evidence" value="ECO:0007669"/>
    <property type="project" value="TreeGrafter"/>
</dbReference>
<feature type="domain" description="Aminopeptidase N-like N-terminal" evidence="25">
    <location>
        <begin position="19"/>
        <end position="131"/>
    </location>
</feature>
<evidence type="ECO:0000256" key="5">
    <source>
        <dbReference type="ARBA" id="ARBA00022475"/>
    </source>
</evidence>
<evidence type="ECO:0000259" key="23">
    <source>
        <dbReference type="Pfam" id="PF01433"/>
    </source>
</evidence>
<evidence type="ECO:0000256" key="9">
    <source>
        <dbReference type="ARBA" id="ARBA00022723"/>
    </source>
</evidence>
<dbReference type="GO" id="GO:0070006">
    <property type="term" value="F:metalloaminopeptidase activity"/>
    <property type="evidence" value="ECO:0007669"/>
    <property type="project" value="TreeGrafter"/>
</dbReference>
<evidence type="ECO:0000256" key="20">
    <source>
        <dbReference type="PIRSR" id="PIRSR634016-3"/>
    </source>
</evidence>
<comment type="similarity">
    <text evidence="4 22">Belongs to the peptidase M1 family.</text>
</comment>
<dbReference type="Pfam" id="PF11838">
    <property type="entry name" value="ERAP1_C"/>
    <property type="match status" value="1"/>
</dbReference>
<dbReference type="Gene3D" id="1.25.50.20">
    <property type="match status" value="1"/>
</dbReference>
<dbReference type="InterPro" id="IPR014782">
    <property type="entry name" value="Peptidase_M1_dom"/>
</dbReference>
<dbReference type="InterPro" id="IPR045357">
    <property type="entry name" value="Aminopeptidase_N-like_N"/>
</dbReference>
<organism evidence="26">
    <name type="scientific">Timema cristinae</name>
    <name type="common">Walking stick</name>
    <dbReference type="NCBI Taxonomy" id="61476"/>
    <lineage>
        <taxon>Eukaryota</taxon>
        <taxon>Metazoa</taxon>
        <taxon>Ecdysozoa</taxon>
        <taxon>Arthropoda</taxon>
        <taxon>Hexapoda</taxon>
        <taxon>Insecta</taxon>
        <taxon>Pterygota</taxon>
        <taxon>Neoptera</taxon>
        <taxon>Polyneoptera</taxon>
        <taxon>Phasmatodea</taxon>
        <taxon>Timematodea</taxon>
        <taxon>Timematoidea</taxon>
        <taxon>Timematidae</taxon>
        <taxon>Timema</taxon>
    </lineage>
</organism>
<dbReference type="GO" id="GO:0005886">
    <property type="term" value="C:plasma membrane"/>
    <property type="evidence" value="ECO:0007669"/>
    <property type="project" value="UniProtKB-SubCell"/>
</dbReference>
<dbReference type="AlphaFoldDB" id="A0A7R9CCU3"/>
<evidence type="ECO:0000256" key="22">
    <source>
        <dbReference type="RuleBase" id="RU364040"/>
    </source>
</evidence>